<sequence>MAQVARPAAVSKSRPAAVSKSRLTTVVFAVLAVALTFLPAAHAQPTIPRPDPDPFYAAPPDLAGRGNGDVLRYRPVDVSRFGNADGWQILYRSTNSTGGPLAAVTTVMVPRGGVDGPLVSYQAIINSLGTECGPSHTLFNGQLQEAPTLRVLLARGWAVALPDHLGPYSAYGAARLGGQVTLDGIRAVQRLPEARLGRSPVGLTGYSGGGMATAWAGALAPTYAPELPIVGVAPGGVPANLNELATGLGTAPHPLFGLAFAATLGLEREYPSRMMVSADLSPAGMSLRDQIENDCSQEIIDAGANRSAAEVAKDPMQIESPLARSVFDENSVLFYGGAPRAPVHIWQGSGDVLAPVGSVATTVRNWCNAGTRVQFDVVPGDHGPAAIEGIPGAFGWLGDRFAGAPAPSNC</sequence>
<gene>
    <name evidence="2" type="ORF">SAMN05444580_106270</name>
</gene>
<dbReference type="Proteomes" id="UP000199417">
    <property type="component" value="Unassembled WGS sequence"/>
</dbReference>
<evidence type="ECO:0000256" key="1">
    <source>
        <dbReference type="SAM" id="SignalP"/>
    </source>
</evidence>
<feature type="chain" id="PRO_5011540155" evidence="1">
    <location>
        <begin position="44"/>
        <end position="410"/>
    </location>
</feature>
<accession>A0A1G6XLW8</accession>
<keyword evidence="3" id="KW-1185">Reference proteome</keyword>
<dbReference type="GO" id="GO:0016042">
    <property type="term" value="P:lipid catabolic process"/>
    <property type="evidence" value="ECO:0007669"/>
    <property type="project" value="InterPro"/>
</dbReference>
<dbReference type="InterPro" id="IPR005152">
    <property type="entry name" value="Lipase_secreted"/>
</dbReference>
<dbReference type="GO" id="GO:0004806">
    <property type="term" value="F:triacylglycerol lipase activity"/>
    <property type="evidence" value="ECO:0007669"/>
    <property type="project" value="InterPro"/>
</dbReference>
<dbReference type="Pfam" id="PF03583">
    <property type="entry name" value="LIP"/>
    <property type="match status" value="1"/>
</dbReference>
<dbReference type="RefSeq" id="WP_072845051.1">
    <property type="nucleotide sequence ID" value="NZ_FNAB01000006.1"/>
</dbReference>
<evidence type="ECO:0000313" key="2">
    <source>
        <dbReference type="EMBL" id="SDD79160.1"/>
    </source>
</evidence>
<dbReference type="STRING" id="168276.SAMN05444580_106270"/>
<dbReference type="InterPro" id="IPR029058">
    <property type="entry name" value="AB_hydrolase_fold"/>
</dbReference>
<dbReference type="Gene3D" id="3.40.50.1820">
    <property type="entry name" value="alpha/beta hydrolase"/>
    <property type="match status" value="1"/>
</dbReference>
<dbReference type="PIRSF" id="PIRSF029171">
    <property type="entry name" value="Esterase_LipA"/>
    <property type="match status" value="1"/>
</dbReference>
<dbReference type="PANTHER" id="PTHR34853:SF1">
    <property type="entry name" value="LIPASE 5"/>
    <property type="match status" value="1"/>
</dbReference>
<dbReference type="Gene3D" id="1.10.260.130">
    <property type="match status" value="1"/>
</dbReference>
<dbReference type="SUPFAM" id="SSF53474">
    <property type="entry name" value="alpha/beta-Hydrolases"/>
    <property type="match status" value="1"/>
</dbReference>
<feature type="signal peptide" evidence="1">
    <location>
        <begin position="1"/>
        <end position="43"/>
    </location>
</feature>
<proteinExistence type="predicted"/>
<keyword evidence="1" id="KW-0732">Signal</keyword>
<evidence type="ECO:0000313" key="3">
    <source>
        <dbReference type="Proteomes" id="UP000199417"/>
    </source>
</evidence>
<organism evidence="2 3">
    <name type="scientific">Rhodococcus tukisamuensis</name>
    <dbReference type="NCBI Taxonomy" id="168276"/>
    <lineage>
        <taxon>Bacteria</taxon>
        <taxon>Bacillati</taxon>
        <taxon>Actinomycetota</taxon>
        <taxon>Actinomycetes</taxon>
        <taxon>Mycobacteriales</taxon>
        <taxon>Nocardiaceae</taxon>
        <taxon>Rhodococcus</taxon>
    </lineage>
</organism>
<protein>
    <submittedName>
        <fullName evidence="2">Secretory lipase</fullName>
    </submittedName>
</protein>
<dbReference type="EMBL" id="FNAB01000006">
    <property type="protein sequence ID" value="SDD79160.1"/>
    <property type="molecule type" value="Genomic_DNA"/>
</dbReference>
<name>A0A1G6XLW8_9NOCA</name>
<dbReference type="AlphaFoldDB" id="A0A1G6XLW8"/>
<reference evidence="2 3" key="1">
    <citation type="submission" date="2016-10" db="EMBL/GenBank/DDBJ databases">
        <authorList>
            <person name="de Groot N.N."/>
        </authorList>
    </citation>
    <scope>NUCLEOTIDE SEQUENCE [LARGE SCALE GENOMIC DNA]</scope>
    <source>
        <strain evidence="2 3">JCM 11308</strain>
    </source>
</reference>
<dbReference type="PANTHER" id="PTHR34853">
    <property type="match status" value="1"/>
</dbReference>